<keyword evidence="4" id="KW-1185">Reference proteome</keyword>
<dbReference type="PATRIC" id="fig|999552.6.peg.549"/>
<dbReference type="Proteomes" id="UP000018780">
    <property type="component" value="Chromosome"/>
</dbReference>
<keyword evidence="2" id="KW-1133">Transmembrane helix</keyword>
<keyword evidence="2" id="KW-0472">Membrane</keyword>
<dbReference type="OrthoDB" id="9802763at2"/>
<name>V9VSG1_9RHOB</name>
<dbReference type="NCBIfam" id="TIGR00847">
    <property type="entry name" value="ccoS"/>
    <property type="match status" value="1"/>
</dbReference>
<feature type="compositionally biased region" description="Basic and acidic residues" evidence="1">
    <location>
        <begin position="36"/>
        <end position="52"/>
    </location>
</feature>
<dbReference type="STRING" id="999552.METH_02760"/>
<gene>
    <name evidence="3" type="ORF">METH_02760</name>
</gene>
<dbReference type="KEGG" id="lmd:METH_02760"/>
<dbReference type="RefSeq" id="WP_024088863.1">
    <property type="nucleotide sequence ID" value="NC_023135.1"/>
</dbReference>
<evidence type="ECO:0000313" key="3">
    <source>
        <dbReference type="EMBL" id="AHC99776.1"/>
    </source>
</evidence>
<dbReference type="InterPro" id="IPR004714">
    <property type="entry name" value="Cyt_oxidase_maturation_cbb3"/>
</dbReference>
<sequence length="52" mass="5848">MSVLAYLIPISLILGSVGLAAFFYTLRSSQYDDPEGDSRRILSDEWDDKPKP</sequence>
<accession>V9VSG1</accession>
<dbReference type="Pfam" id="PF03597">
    <property type="entry name" value="FixS"/>
    <property type="match status" value="1"/>
</dbReference>
<reference evidence="3 4" key="1">
    <citation type="submission" date="2013-09" db="EMBL/GenBank/DDBJ databases">
        <authorList>
            <consortium name="DOE Joint Genome Institute"/>
            <person name="Klenk H.-P."/>
            <person name="Huntemann M."/>
            <person name="Han J."/>
            <person name="Chen A."/>
            <person name="Kyrpides N."/>
            <person name="Mavromatis K."/>
            <person name="Markowitz V."/>
            <person name="Palaniappan K."/>
            <person name="Ivanova N."/>
            <person name="Schaumberg A."/>
            <person name="Pati A."/>
            <person name="Liolios K."/>
            <person name="Nordberg H.P."/>
            <person name="Cantor M.N."/>
            <person name="Hua S.X."/>
            <person name="Woyke T."/>
        </authorList>
    </citation>
    <scope>NUCLEOTIDE SEQUENCE [LARGE SCALE GENOMIC DNA]</scope>
    <source>
        <strain evidence="3 4">DSM 14336</strain>
    </source>
</reference>
<protein>
    <submittedName>
        <fullName evidence="3">Cytochrome C oxidase subunit II</fullName>
    </submittedName>
</protein>
<keyword evidence="2" id="KW-0812">Transmembrane</keyword>
<feature type="transmembrane region" description="Helical" evidence="2">
    <location>
        <begin position="6"/>
        <end position="26"/>
    </location>
</feature>
<dbReference type="AlphaFoldDB" id="V9VSG1"/>
<evidence type="ECO:0000256" key="1">
    <source>
        <dbReference type="SAM" id="MobiDB-lite"/>
    </source>
</evidence>
<dbReference type="EMBL" id="CP006773">
    <property type="protein sequence ID" value="AHC99776.1"/>
    <property type="molecule type" value="Genomic_DNA"/>
</dbReference>
<organism evidence="3 4">
    <name type="scientific">Leisingera methylohalidivorans DSM 14336</name>
    <dbReference type="NCBI Taxonomy" id="999552"/>
    <lineage>
        <taxon>Bacteria</taxon>
        <taxon>Pseudomonadati</taxon>
        <taxon>Pseudomonadota</taxon>
        <taxon>Alphaproteobacteria</taxon>
        <taxon>Rhodobacterales</taxon>
        <taxon>Roseobacteraceae</taxon>
        <taxon>Leisingera</taxon>
    </lineage>
</organism>
<feature type="region of interest" description="Disordered" evidence="1">
    <location>
        <begin position="31"/>
        <end position="52"/>
    </location>
</feature>
<dbReference type="PANTHER" id="PTHR41532">
    <property type="entry name" value="FIXS PROTEIN"/>
    <property type="match status" value="1"/>
</dbReference>
<dbReference type="HOGENOM" id="CLU_176840_4_1_5"/>
<dbReference type="PANTHER" id="PTHR41532:SF1">
    <property type="entry name" value="FIXS PROTEIN"/>
    <property type="match status" value="1"/>
</dbReference>
<proteinExistence type="predicted"/>
<evidence type="ECO:0000256" key="2">
    <source>
        <dbReference type="SAM" id="Phobius"/>
    </source>
</evidence>
<evidence type="ECO:0000313" key="4">
    <source>
        <dbReference type="Proteomes" id="UP000018780"/>
    </source>
</evidence>